<protein>
    <submittedName>
        <fullName evidence="1">Uncharacterized protein</fullName>
    </submittedName>
</protein>
<dbReference type="EMBL" id="MU276372">
    <property type="protein sequence ID" value="KAI0039008.1"/>
    <property type="molecule type" value="Genomic_DNA"/>
</dbReference>
<gene>
    <name evidence="1" type="ORF">FA95DRAFT_1612929</name>
</gene>
<reference evidence="1" key="1">
    <citation type="submission" date="2021-02" db="EMBL/GenBank/DDBJ databases">
        <authorList>
            <consortium name="DOE Joint Genome Institute"/>
            <person name="Ahrendt S."/>
            <person name="Looney B.P."/>
            <person name="Miyauchi S."/>
            <person name="Morin E."/>
            <person name="Drula E."/>
            <person name="Courty P.E."/>
            <person name="Chicoki N."/>
            <person name="Fauchery L."/>
            <person name="Kohler A."/>
            <person name="Kuo A."/>
            <person name="Labutti K."/>
            <person name="Pangilinan J."/>
            <person name="Lipzen A."/>
            <person name="Riley R."/>
            <person name="Andreopoulos W."/>
            <person name="He G."/>
            <person name="Johnson J."/>
            <person name="Barry K.W."/>
            <person name="Grigoriev I.V."/>
            <person name="Nagy L."/>
            <person name="Hibbett D."/>
            <person name="Henrissat B."/>
            <person name="Matheny P.B."/>
            <person name="Labbe J."/>
            <person name="Martin F."/>
        </authorList>
    </citation>
    <scope>NUCLEOTIDE SEQUENCE</scope>
    <source>
        <strain evidence="1">FP105234-sp</strain>
    </source>
</reference>
<evidence type="ECO:0000313" key="1">
    <source>
        <dbReference type="EMBL" id="KAI0039008.1"/>
    </source>
</evidence>
<accession>A0ACB8R5B4</accession>
<organism evidence="1 2">
    <name type="scientific">Auriscalpium vulgare</name>
    <dbReference type="NCBI Taxonomy" id="40419"/>
    <lineage>
        <taxon>Eukaryota</taxon>
        <taxon>Fungi</taxon>
        <taxon>Dikarya</taxon>
        <taxon>Basidiomycota</taxon>
        <taxon>Agaricomycotina</taxon>
        <taxon>Agaricomycetes</taxon>
        <taxon>Russulales</taxon>
        <taxon>Auriscalpiaceae</taxon>
        <taxon>Auriscalpium</taxon>
    </lineage>
</organism>
<sequence length="82" mass="8209">MEFNGSTIVGIVATVGLASALPGPNTSLTKRQVVDCCTNVFCAIVPTVGPGNVACRGGGTCTPVTVIDGTIIGTCPGIIWPF</sequence>
<comment type="caution">
    <text evidence="1">The sequence shown here is derived from an EMBL/GenBank/DDBJ whole genome shotgun (WGS) entry which is preliminary data.</text>
</comment>
<keyword evidence="2" id="KW-1185">Reference proteome</keyword>
<evidence type="ECO:0000313" key="2">
    <source>
        <dbReference type="Proteomes" id="UP000814033"/>
    </source>
</evidence>
<dbReference type="Proteomes" id="UP000814033">
    <property type="component" value="Unassembled WGS sequence"/>
</dbReference>
<proteinExistence type="predicted"/>
<name>A0ACB8R5B4_9AGAM</name>
<reference evidence="1" key="2">
    <citation type="journal article" date="2022" name="New Phytol.">
        <title>Evolutionary transition to the ectomycorrhizal habit in the genomes of a hyperdiverse lineage of mushroom-forming fungi.</title>
        <authorList>
            <person name="Looney B."/>
            <person name="Miyauchi S."/>
            <person name="Morin E."/>
            <person name="Drula E."/>
            <person name="Courty P.E."/>
            <person name="Kohler A."/>
            <person name="Kuo A."/>
            <person name="LaButti K."/>
            <person name="Pangilinan J."/>
            <person name="Lipzen A."/>
            <person name="Riley R."/>
            <person name="Andreopoulos W."/>
            <person name="He G."/>
            <person name="Johnson J."/>
            <person name="Nolan M."/>
            <person name="Tritt A."/>
            <person name="Barry K.W."/>
            <person name="Grigoriev I.V."/>
            <person name="Nagy L.G."/>
            <person name="Hibbett D."/>
            <person name="Henrissat B."/>
            <person name="Matheny P.B."/>
            <person name="Labbe J."/>
            <person name="Martin F.M."/>
        </authorList>
    </citation>
    <scope>NUCLEOTIDE SEQUENCE</scope>
    <source>
        <strain evidence="1">FP105234-sp</strain>
    </source>
</reference>